<reference evidence="1" key="1">
    <citation type="submission" date="2023-07" db="EMBL/GenBank/DDBJ databases">
        <title>The genome sequence of Rhodocytophaga aerolata KACC 12507.</title>
        <authorList>
            <person name="Zhang X."/>
        </authorList>
    </citation>
    <scope>NUCLEOTIDE SEQUENCE</scope>
    <source>
        <strain evidence="1">KACC 12507</strain>
    </source>
</reference>
<protein>
    <recommendedName>
        <fullName evidence="3">DUF4062 domain-containing protein</fullName>
    </recommendedName>
</protein>
<keyword evidence="2" id="KW-1185">Reference proteome</keyword>
<evidence type="ECO:0008006" key="3">
    <source>
        <dbReference type="Google" id="ProtNLM"/>
    </source>
</evidence>
<comment type="caution">
    <text evidence="1">The sequence shown here is derived from an EMBL/GenBank/DDBJ whole genome shotgun (WGS) entry which is preliminary data.</text>
</comment>
<gene>
    <name evidence="1" type="ORF">Q0590_14225</name>
</gene>
<proteinExistence type="predicted"/>
<evidence type="ECO:0000313" key="2">
    <source>
        <dbReference type="Proteomes" id="UP001168528"/>
    </source>
</evidence>
<dbReference type="EMBL" id="JAUKPO010000007">
    <property type="protein sequence ID" value="MDO1447421.1"/>
    <property type="molecule type" value="Genomic_DNA"/>
</dbReference>
<dbReference type="RefSeq" id="WP_302038225.1">
    <property type="nucleotide sequence ID" value="NZ_JAUKPO010000007.1"/>
</dbReference>
<name>A0ABT8R5P3_9BACT</name>
<organism evidence="1 2">
    <name type="scientific">Rhodocytophaga aerolata</name>
    <dbReference type="NCBI Taxonomy" id="455078"/>
    <lineage>
        <taxon>Bacteria</taxon>
        <taxon>Pseudomonadati</taxon>
        <taxon>Bacteroidota</taxon>
        <taxon>Cytophagia</taxon>
        <taxon>Cytophagales</taxon>
        <taxon>Rhodocytophagaceae</taxon>
        <taxon>Rhodocytophaga</taxon>
    </lineage>
</organism>
<accession>A0ABT8R5P3</accession>
<evidence type="ECO:0000313" key="1">
    <source>
        <dbReference type="EMBL" id="MDO1447421.1"/>
    </source>
</evidence>
<dbReference type="Proteomes" id="UP001168528">
    <property type="component" value="Unassembled WGS sequence"/>
</dbReference>
<sequence length="317" mass="35846">MPFVSTVYNVMLASPSDVNDEREIARKIIWEWNYLYSIHKKMVLLPIGWETHSAPLLGDRPQEIINKQVLGQSDLLIGIFWTRIGTPTGNFISGSAEEIEAHIKTGKPVMLYFSNKPVALDRVDNSQYQKLIAFKNEYMQRGLIETFSSIEDFKNKFERQLAIMINTTSYFKGFEEAGVIAVQNGEPIAVDKYINRLADVEQRKLKLSVKPKLWLNGASTNGASGDIKIDLNNKGETAYIKDIKLLSGNINLHSLSLPYELNKSERRYIFGRTTGENHISNTSYTIEVSYEDELGNKFISIIEGVGPKATITKTIEN</sequence>